<dbReference type="SUPFAM" id="SSF159501">
    <property type="entry name" value="EreA/ChaN-like"/>
    <property type="match status" value="1"/>
</dbReference>
<dbReference type="RefSeq" id="WP_344981881.1">
    <property type="nucleotide sequence ID" value="NZ_BAABFN010000022.1"/>
</dbReference>
<name>A0ABP8GBI3_9BACT</name>
<accession>A0ABP8GBI3</accession>
<proteinExistence type="predicted"/>
<keyword evidence="2" id="KW-1185">Reference proteome</keyword>
<sequence length="138" mass="15279">MDPIADGTGEVGKATIALSLSVTYYDRIIVFRFMTKRSGFLIFLSVCNFSFIHAFGQKAIKEYVQQSIHVIENLDTSSSDYKDLEAIGKAIGTARVVMLGEQDHGDAPTYLAKTRLIKYLHEKKGFNVPGARPGKGKF</sequence>
<dbReference type="Proteomes" id="UP001501207">
    <property type="component" value="Unassembled WGS sequence"/>
</dbReference>
<reference evidence="2" key="1">
    <citation type="journal article" date="2019" name="Int. J. Syst. Evol. Microbiol.">
        <title>The Global Catalogue of Microorganisms (GCM) 10K type strain sequencing project: providing services to taxonomists for standard genome sequencing and annotation.</title>
        <authorList>
            <consortium name="The Broad Institute Genomics Platform"/>
            <consortium name="The Broad Institute Genome Sequencing Center for Infectious Disease"/>
            <person name="Wu L."/>
            <person name="Ma J."/>
        </authorList>
    </citation>
    <scope>NUCLEOTIDE SEQUENCE [LARGE SCALE GENOMIC DNA]</scope>
    <source>
        <strain evidence="2">JCM 17664</strain>
    </source>
</reference>
<gene>
    <name evidence="1" type="ORF">GCM10023143_35250</name>
</gene>
<evidence type="ECO:0000313" key="2">
    <source>
        <dbReference type="Proteomes" id="UP001501207"/>
    </source>
</evidence>
<comment type="caution">
    <text evidence="1">The sequence shown here is derived from an EMBL/GenBank/DDBJ whole genome shotgun (WGS) entry which is preliminary data.</text>
</comment>
<organism evidence="1 2">
    <name type="scientific">Compostibacter hankyongensis</name>
    <dbReference type="NCBI Taxonomy" id="1007089"/>
    <lineage>
        <taxon>Bacteria</taxon>
        <taxon>Pseudomonadati</taxon>
        <taxon>Bacteroidota</taxon>
        <taxon>Chitinophagia</taxon>
        <taxon>Chitinophagales</taxon>
        <taxon>Chitinophagaceae</taxon>
        <taxon>Compostibacter</taxon>
    </lineage>
</organism>
<dbReference type="Gene3D" id="3.40.1660.10">
    <property type="entry name" value="EreA-like (biosynthetic domain)"/>
    <property type="match status" value="1"/>
</dbReference>
<dbReference type="EMBL" id="BAABFN010000022">
    <property type="protein sequence ID" value="GAA4320806.1"/>
    <property type="molecule type" value="Genomic_DNA"/>
</dbReference>
<evidence type="ECO:0000313" key="1">
    <source>
        <dbReference type="EMBL" id="GAA4320806.1"/>
    </source>
</evidence>
<protein>
    <submittedName>
        <fullName evidence="1">Uncharacterized protein</fullName>
    </submittedName>
</protein>